<protein>
    <submittedName>
        <fullName evidence="1">Uncharacterized protein</fullName>
    </submittedName>
</protein>
<evidence type="ECO:0000313" key="1">
    <source>
        <dbReference type="EMBL" id="RON08310.1"/>
    </source>
</evidence>
<name>A0A423H524_9PSED</name>
<dbReference type="OrthoDB" id="6994311at2"/>
<sequence>MLYLTATAQDRGRKGEADTVHFQFYEDERLIREVVVTATDSGRQPLVKFARTYLKLGWFNAGDDSERYLQIFAQNLVGNGTPEAVRLHFHDEALHATGSTIAYKASALDRDNDGSFELILSSDVDNDGHADRTDRRRVKALAIEFLKIDAG</sequence>
<accession>A0A423H524</accession>
<dbReference type="RefSeq" id="WP_123426320.1">
    <property type="nucleotide sequence ID" value="NZ_MOBJ01000010.1"/>
</dbReference>
<evidence type="ECO:0000313" key="2">
    <source>
        <dbReference type="Proteomes" id="UP000286071"/>
    </source>
</evidence>
<dbReference type="AlphaFoldDB" id="A0A423H524"/>
<proteinExistence type="predicted"/>
<dbReference type="Proteomes" id="UP000286071">
    <property type="component" value="Unassembled WGS sequence"/>
</dbReference>
<gene>
    <name evidence="1" type="ORF">BK659_17285</name>
</gene>
<dbReference type="EMBL" id="MOBJ01000010">
    <property type="protein sequence ID" value="RON08310.1"/>
    <property type="molecule type" value="Genomic_DNA"/>
</dbReference>
<organism evidence="1 2">
    <name type="scientific">Pseudomonas brassicacearum</name>
    <dbReference type="NCBI Taxonomy" id="930166"/>
    <lineage>
        <taxon>Bacteria</taxon>
        <taxon>Pseudomonadati</taxon>
        <taxon>Pseudomonadota</taxon>
        <taxon>Gammaproteobacteria</taxon>
        <taxon>Pseudomonadales</taxon>
        <taxon>Pseudomonadaceae</taxon>
        <taxon>Pseudomonas</taxon>
    </lineage>
</organism>
<comment type="caution">
    <text evidence="1">The sequence shown here is derived from an EMBL/GenBank/DDBJ whole genome shotgun (WGS) entry which is preliminary data.</text>
</comment>
<reference evidence="1 2" key="1">
    <citation type="submission" date="2016-10" db="EMBL/GenBank/DDBJ databases">
        <title>Comparative genome analysis of multiple Pseudomonas spp. focuses on biocontrol and plant growth promoting traits.</title>
        <authorList>
            <person name="Tao X.-Y."/>
            <person name="Taylor C.G."/>
        </authorList>
    </citation>
    <scope>NUCLEOTIDE SEQUENCE [LARGE SCALE GENOMIC DNA]</scope>
    <source>
        <strain evidence="1 2">48H11</strain>
    </source>
</reference>